<sequence length="332" mass="37060">MSLPYGYQPQFYYATPYLSPYYHPTHISPYIPSVNLPASPQVTQRRVHFDDGVVPSPQPRSRRPSWHAGMEGMAPAPNPAPFPSPPFLYTSLPPMSPYVPPASYTHQRRRSDSSLPQPTWIAIPTYSTYAQPVVYPSPAPAPAHQLHPLIDGESLQGPSLLFDISLNAFTPRRITSHGRVSDSTLGLEELGEQATHPGVTRMKIICDAIPQWPIVLEAERDHGRSPYLSVPRANHYAPITVGDVLIAIHRTLQTQISHVDWARLPSGDDVAVARAYTRRCRTFPSAEAFEASQGVRRVDYLLDKFMFKGLVRTSYRGGFEHVKLLVGPAPRR</sequence>
<gene>
    <name evidence="3" type="ORF">SCP_0210230</name>
</gene>
<evidence type="ECO:0000313" key="3">
    <source>
        <dbReference type="EMBL" id="GBE79822.1"/>
    </source>
</evidence>
<dbReference type="STRING" id="139825.A0A401GCD5"/>
<keyword evidence="4" id="KW-1185">Reference proteome</keyword>
<evidence type="ECO:0000313" key="4">
    <source>
        <dbReference type="Proteomes" id="UP000287166"/>
    </source>
</evidence>
<dbReference type="GeneID" id="38776739"/>
<dbReference type="RefSeq" id="XP_027610735.1">
    <property type="nucleotide sequence ID" value="XM_027754934.1"/>
</dbReference>
<dbReference type="InterPro" id="IPR046522">
    <property type="entry name" value="DUF6699"/>
</dbReference>
<evidence type="ECO:0000256" key="1">
    <source>
        <dbReference type="SAM" id="MobiDB-lite"/>
    </source>
</evidence>
<evidence type="ECO:0000259" key="2">
    <source>
        <dbReference type="Pfam" id="PF20415"/>
    </source>
</evidence>
<comment type="caution">
    <text evidence="3">The sequence shown here is derived from an EMBL/GenBank/DDBJ whole genome shotgun (WGS) entry which is preliminary data.</text>
</comment>
<proteinExistence type="predicted"/>
<dbReference type="InParanoid" id="A0A401GCD5"/>
<dbReference type="EMBL" id="BFAD01000002">
    <property type="protein sequence ID" value="GBE79822.1"/>
    <property type="molecule type" value="Genomic_DNA"/>
</dbReference>
<dbReference type="AlphaFoldDB" id="A0A401GCD5"/>
<feature type="region of interest" description="Disordered" evidence="1">
    <location>
        <begin position="49"/>
        <end position="72"/>
    </location>
</feature>
<name>A0A401GCD5_9APHY</name>
<dbReference type="Pfam" id="PF20415">
    <property type="entry name" value="DUF6699"/>
    <property type="match status" value="1"/>
</dbReference>
<dbReference type="OrthoDB" id="3251728at2759"/>
<reference evidence="3 4" key="1">
    <citation type="journal article" date="2018" name="Sci. Rep.">
        <title>Genome sequence of the cauliflower mushroom Sparassis crispa (Hanabiratake) and its association with beneficial usage.</title>
        <authorList>
            <person name="Kiyama R."/>
            <person name="Furutani Y."/>
            <person name="Kawaguchi K."/>
            <person name="Nakanishi T."/>
        </authorList>
    </citation>
    <scope>NUCLEOTIDE SEQUENCE [LARGE SCALE GENOMIC DNA]</scope>
</reference>
<feature type="domain" description="DUF6699" evidence="2">
    <location>
        <begin position="160"/>
        <end position="313"/>
    </location>
</feature>
<dbReference type="Proteomes" id="UP000287166">
    <property type="component" value="Unassembled WGS sequence"/>
</dbReference>
<accession>A0A401GCD5</accession>
<organism evidence="3 4">
    <name type="scientific">Sparassis crispa</name>
    <dbReference type="NCBI Taxonomy" id="139825"/>
    <lineage>
        <taxon>Eukaryota</taxon>
        <taxon>Fungi</taxon>
        <taxon>Dikarya</taxon>
        <taxon>Basidiomycota</taxon>
        <taxon>Agaricomycotina</taxon>
        <taxon>Agaricomycetes</taxon>
        <taxon>Polyporales</taxon>
        <taxon>Sparassidaceae</taxon>
        <taxon>Sparassis</taxon>
    </lineage>
</organism>
<protein>
    <recommendedName>
        <fullName evidence="2">DUF6699 domain-containing protein</fullName>
    </recommendedName>
</protein>